<evidence type="ECO:0000256" key="7">
    <source>
        <dbReference type="ARBA" id="ARBA00023136"/>
    </source>
</evidence>
<evidence type="ECO:0000256" key="2">
    <source>
        <dbReference type="ARBA" id="ARBA00022475"/>
    </source>
</evidence>
<keyword evidence="5" id="KW-0378">Hydrolase</keyword>
<feature type="transmembrane region" description="Helical" evidence="8">
    <location>
        <begin position="116"/>
        <end position="139"/>
    </location>
</feature>
<keyword evidence="3" id="KW-0645">Protease</keyword>
<feature type="transmembrane region" description="Helical" evidence="8">
    <location>
        <begin position="172"/>
        <end position="190"/>
    </location>
</feature>
<comment type="caution">
    <text evidence="10">The sequence shown here is derived from an EMBL/GenBank/DDBJ whole genome shotgun (WGS) entry which is preliminary data.</text>
</comment>
<accession>A0ABY2CRF0</accession>
<protein>
    <submittedName>
        <fullName evidence="10">Exosortase A</fullName>
    </submittedName>
</protein>
<dbReference type="InterPro" id="IPR019127">
    <property type="entry name" value="Exosortase"/>
</dbReference>
<dbReference type="NCBIfam" id="TIGR02602">
    <property type="entry name" value="8TM_EpsH"/>
    <property type="match status" value="1"/>
</dbReference>
<feature type="transmembrane region" description="Helical" evidence="8">
    <location>
        <begin position="234"/>
        <end position="251"/>
    </location>
</feature>
<evidence type="ECO:0000259" key="9">
    <source>
        <dbReference type="Pfam" id="PF11984"/>
    </source>
</evidence>
<keyword evidence="7 8" id="KW-0472">Membrane</keyword>
<feature type="transmembrane region" description="Helical" evidence="8">
    <location>
        <begin position="299"/>
        <end position="320"/>
    </location>
</feature>
<evidence type="ECO:0000313" key="10">
    <source>
        <dbReference type="EMBL" id="TCV87586.1"/>
    </source>
</evidence>
<evidence type="ECO:0000256" key="4">
    <source>
        <dbReference type="ARBA" id="ARBA00022692"/>
    </source>
</evidence>
<keyword evidence="11" id="KW-1185">Reference proteome</keyword>
<dbReference type="Pfam" id="PF11984">
    <property type="entry name" value="DUF3485"/>
    <property type="match status" value="1"/>
</dbReference>
<keyword evidence="4 8" id="KW-0812">Transmembrane</keyword>
<feature type="transmembrane region" description="Helical" evidence="8">
    <location>
        <begin position="145"/>
        <end position="165"/>
    </location>
</feature>
<dbReference type="Proteomes" id="UP000295649">
    <property type="component" value="Unassembled WGS sequence"/>
</dbReference>
<dbReference type="EMBL" id="SMCN01000002">
    <property type="protein sequence ID" value="TCV87586.1"/>
    <property type="molecule type" value="Genomic_DNA"/>
</dbReference>
<dbReference type="InterPro" id="IPR013426">
    <property type="entry name" value="EpsH-like"/>
</dbReference>
<proteinExistence type="predicted"/>
<evidence type="ECO:0000256" key="3">
    <source>
        <dbReference type="ARBA" id="ARBA00022670"/>
    </source>
</evidence>
<feature type="transmembrane region" description="Helical" evidence="8">
    <location>
        <begin position="263"/>
        <end position="287"/>
    </location>
</feature>
<sequence length="554" mass="61934">MYQRAYDSSGNLQLAKIWNESRLNSIQTTPVFMLEYPHKALTSRGNRMLKAIGLPEHWRKPLIGVGLVTLVSIAVFFETWESIVAIWSRSETFTHGFLVAPVSLWLIWLRRNHYRYLWPAFSKLGLLFIVASGFGWLIADLVHVAVIQQWAVVGVLVGGFWAVLGRHVIGQMLFPIVFLFLMVPFGEAFIPPLMEYTATFVVTLIRLTGMSVYREGLFFTLTSGNWSVVEGCSGLRYLISSLTLGSVYAYLNYSSYKKRTIFIALSFLIPILANGLRAYLIVMIGHFSDMKLAAGVDHIVYGWVFFGMVMFALFYVGSFWHDKDVDGPVISALGSANDATPTDSTTTYKHYWPALTITALCVSIWPVASQGLSALQAAHIEVPARFGKPALPDWQPVPAPDWGWEPSFKGVMADAKVYLSDGQTVAGMYFANFGDETQGGELVNSQNYLVPQKHPVWRILHDDVIAIAWGADKIGDIEESVLNSTQRSLLVARWYRIGNKNTANAYLAKWWQLLKRLSGDASPELLVVLYTDTPNGDYGLARQKLKQLAVACCN</sequence>
<feature type="transmembrane region" description="Helical" evidence="8">
    <location>
        <begin position="62"/>
        <end position="80"/>
    </location>
</feature>
<keyword evidence="6 8" id="KW-1133">Transmembrane helix</keyword>
<evidence type="ECO:0000256" key="5">
    <source>
        <dbReference type="ARBA" id="ARBA00022801"/>
    </source>
</evidence>
<evidence type="ECO:0000256" key="8">
    <source>
        <dbReference type="SAM" id="Phobius"/>
    </source>
</evidence>
<dbReference type="InterPro" id="IPR026392">
    <property type="entry name" value="Exo/Archaeosortase_dom"/>
</dbReference>
<organism evidence="10 11">
    <name type="scientific">Methylomonas methanica</name>
    <dbReference type="NCBI Taxonomy" id="421"/>
    <lineage>
        <taxon>Bacteria</taxon>
        <taxon>Pseudomonadati</taxon>
        <taxon>Pseudomonadota</taxon>
        <taxon>Gammaproteobacteria</taxon>
        <taxon>Methylococcales</taxon>
        <taxon>Methylococcaceae</taxon>
        <taxon>Methylomonas</taxon>
    </lineage>
</organism>
<dbReference type="NCBIfam" id="TIGR03109">
    <property type="entry name" value="exosort_XrtA"/>
    <property type="match status" value="1"/>
</dbReference>
<evidence type="ECO:0000256" key="1">
    <source>
        <dbReference type="ARBA" id="ARBA00004651"/>
    </source>
</evidence>
<dbReference type="NCBIfam" id="TIGR02914">
    <property type="entry name" value="EpsI_fam"/>
    <property type="match status" value="1"/>
</dbReference>
<dbReference type="InterPro" id="IPR017540">
    <property type="entry name" value="Exosortase-1"/>
</dbReference>
<evidence type="ECO:0000256" key="6">
    <source>
        <dbReference type="ARBA" id="ARBA00022989"/>
    </source>
</evidence>
<feature type="domain" description="Methanolan biosynthesis EpsI" evidence="9">
    <location>
        <begin position="358"/>
        <end position="549"/>
    </location>
</feature>
<keyword evidence="2" id="KW-1003">Cell membrane</keyword>
<feature type="transmembrane region" description="Helical" evidence="8">
    <location>
        <begin position="92"/>
        <end position="109"/>
    </location>
</feature>
<evidence type="ECO:0000313" key="11">
    <source>
        <dbReference type="Proteomes" id="UP000295649"/>
    </source>
</evidence>
<gene>
    <name evidence="10" type="ORF">EDE11_10287</name>
</gene>
<name>A0ABY2CRF0_METMH</name>
<comment type="subcellular location">
    <subcellularLocation>
        <location evidence="1">Cell membrane</location>
        <topology evidence="1">Multi-pass membrane protein</topology>
    </subcellularLocation>
</comment>
<reference evidence="10 11" key="1">
    <citation type="submission" date="2019-03" db="EMBL/GenBank/DDBJ databases">
        <title>Systems level insights into methane cycling in arid and semi-arid ecosystems.</title>
        <authorList>
            <person name="Kalyuzhnaya M."/>
        </authorList>
    </citation>
    <scope>NUCLEOTIDE SEQUENCE [LARGE SCALE GENOMIC DNA]</scope>
    <source>
        <strain evidence="10 11">S-1</strain>
    </source>
</reference>
<dbReference type="InterPro" id="IPR014263">
    <property type="entry name" value="Methanolan_biosynth_EpsI"/>
</dbReference>
<dbReference type="NCBIfam" id="TIGR04178">
    <property type="entry name" value="exo_archaeo"/>
    <property type="match status" value="1"/>
</dbReference>
<dbReference type="Pfam" id="PF09721">
    <property type="entry name" value="Exosortase_EpsH"/>
    <property type="match status" value="1"/>
</dbReference>